<sequence length="118" mass="13657">MISSTKAKPVPTSKVNAEIVAQYEIHKARMEEQQKINRRKRVERRAESNSIGGIGGWLSVISFFPSVFLLNLKICEPHFNVLILSLFSHFFFRGKEPLRSLFPPHNYGLRQPSYMRLP</sequence>
<organism evidence="2 3">
    <name type="scientific">Tuber borchii</name>
    <name type="common">White truffle</name>
    <dbReference type="NCBI Taxonomy" id="42251"/>
    <lineage>
        <taxon>Eukaryota</taxon>
        <taxon>Fungi</taxon>
        <taxon>Dikarya</taxon>
        <taxon>Ascomycota</taxon>
        <taxon>Pezizomycotina</taxon>
        <taxon>Pezizomycetes</taxon>
        <taxon>Pezizales</taxon>
        <taxon>Tuberaceae</taxon>
        <taxon>Tuber</taxon>
    </lineage>
</organism>
<protein>
    <submittedName>
        <fullName evidence="2">Uncharacterized protein</fullName>
    </submittedName>
</protein>
<dbReference type="AlphaFoldDB" id="A0A2T6ZFD5"/>
<dbReference type="STRING" id="42251.A0A2T6ZFD5"/>
<evidence type="ECO:0000313" key="2">
    <source>
        <dbReference type="EMBL" id="PUU74193.1"/>
    </source>
</evidence>
<feature type="transmembrane region" description="Helical" evidence="1">
    <location>
        <begin position="48"/>
        <end position="71"/>
    </location>
</feature>
<name>A0A2T6ZFD5_TUBBO</name>
<keyword evidence="1" id="KW-0472">Membrane</keyword>
<evidence type="ECO:0000313" key="3">
    <source>
        <dbReference type="Proteomes" id="UP000244722"/>
    </source>
</evidence>
<reference evidence="2 3" key="1">
    <citation type="submission" date="2017-04" db="EMBL/GenBank/DDBJ databases">
        <title>Draft genome sequence of Tuber borchii Vittad., a whitish edible truffle.</title>
        <authorList>
            <consortium name="DOE Joint Genome Institute"/>
            <person name="Murat C."/>
            <person name="Kuo A."/>
            <person name="Barry K.W."/>
            <person name="Clum A."/>
            <person name="Dockter R.B."/>
            <person name="Fauchery L."/>
            <person name="Iotti M."/>
            <person name="Kohler A."/>
            <person name="Labutti K."/>
            <person name="Lindquist E.A."/>
            <person name="Lipzen A."/>
            <person name="Ohm R.A."/>
            <person name="Wang M."/>
            <person name="Grigoriev I.V."/>
            <person name="Zambonelli A."/>
            <person name="Martin F.M."/>
        </authorList>
    </citation>
    <scope>NUCLEOTIDE SEQUENCE [LARGE SCALE GENOMIC DNA]</scope>
    <source>
        <strain evidence="2 3">Tbo3840</strain>
    </source>
</reference>
<comment type="caution">
    <text evidence="2">The sequence shown here is derived from an EMBL/GenBank/DDBJ whole genome shotgun (WGS) entry which is preliminary data.</text>
</comment>
<accession>A0A2T6ZFD5</accession>
<proteinExistence type="predicted"/>
<evidence type="ECO:0000256" key="1">
    <source>
        <dbReference type="SAM" id="Phobius"/>
    </source>
</evidence>
<keyword evidence="3" id="KW-1185">Reference proteome</keyword>
<keyword evidence="1" id="KW-1133">Transmembrane helix</keyword>
<keyword evidence="1" id="KW-0812">Transmembrane</keyword>
<dbReference type="EMBL" id="NESQ01000317">
    <property type="protein sequence ID" value="PUU74193.1"/>
    <property type="molecule type" value="Genomic_DNA"/>
</dbReference>
<dbReference type="Proteomes" id="UP000244722">
    <property type="component" value="Unassembled WGS sequence"/>
</dbReference>
<gene>
    <name evidence="2" type="ORF">B9Z19DRAFT_473591</name>
</gene>